<organism evidence="1 2">
    <name type="scientific">Dissostichus mawsoni</name>
    <name type="common">Antarctic cod</name>
    <dbReference type="NCBI Taxonomy" id="36200"/>
    <lineage>
        <taxon>Eukaryota</taxon>
        <taxon>Metazoa</taxon>
        <taxon>Chordata</taxon>
        <taxon>Craniata</taxon>
        <taxon>Vertebrata</taxon>
        <taxon>Euteleostomi</taxon>
        <taxon>Actinopterygii</taxon>
        <taxon>Neopterygii</taxon>
        <taxon>Teleostei</taxon>
        <taxon>Neoteleostei</taxon>
        <taxon>Acanthomorphata</taxon>
        <taxon>Eupercaria</taxon>
        <taxon>Perciformes</taxon>
        <taxon>Notothenioidei</taxon>
        <taxon>Nototheniidae</taxon>
        <taxon>Dissostichus</taxon>
    </lineage>
</organism>
<accession>A0A7J5XF21</accession>
<reference evidence="1 2" key="1">
    <citation type="submission" date="2020-03" db="EMBL/GenBank/DDBJ databases">
        <title>Dissostichus mawsoni Genome sequencing and assembly.</title>
        <authorList>
            <person name="Park H."/>
        </authorList>
    </citation>
    <scope>NUCLEOTIDE SEQUENCE [LARGE SCALE GENOMIC DNA]</scope>
    <source>
        <strain evidence="1">DM0001</strain>
        <tissue evidence="1">Muscle</tissue>
    </source>
</reference>
<keyword evidence="2" id="KW-1185">Reference proteome</keyword>
<gene>
    <name evidence="1" type="ORF">F7725_028098</name>
</gene>
<evidence type="ECO:0000313" key="1">
    <source>
        <dbReference type="EMBL" id="KAF3835540.1"/>
    </source>
</evidence>
<dbReference type="AlphaFoldDB" id="A0A7J5XF21"/>
<dbReference type="EMBL" id="JAAKFY010000025">
    <property type="protein sequence ID" value="KAF3835540.1"/>
    <property type="molecule type" value="Genomic_DNA"/>
</dbReference>
<comment type="caution">
    <text evidence="1">The sequence shown here is derived from an EMBL/GenBank/DDBJ whole genome shotgun (WGS) entry which is preliminary data.</text>
</comment>
<dbReference type="OrthoDB" id="8923991at2759"/>
<protein>
    <submittedName>
        <fullName evidence="1">Uncharacterized protein</fullName>
    </submittedName>
</protein>
<dbReference type="Proteomes" id="UP000518266">
    <property type="component" value="Unassembled WGS sequence"/>
</dbReference>
<name>A0A7J5XF21_DISMA</name>
<evidence type="ECO:0000313" key="2">
    <source>
        <dbReference type="Proteomes" id="UP000518266"/>
    </source>
</evidence>
<proteinExistence type="predicted"/>
<sequence length="172" mass="19128">MAAKQDEEQLEDAIFLADLLSKQQKEKEDGARAASSRSRTSWVGKDAQGCLLKRRSRSGATCRRTKVRTVAIDSPVTVEPAGATSAVPPQLFSRMTFTIIEKDEIQQLQQLLVDQPSTSSSWCLRQSAAQLEWQKARSHHLDSLLSSTMVPVRRCSHCSAPSVLRCRECMPL</sequence>